<dbReference type="GeneID" id="18990066"/>
<gene>
    <name evidence="1" type="primary">68</name>
    <name evidence="1" type="ORF">DS6A_68</name>
</gene>
<organism evidence="1 2">
    <name type="scientific">Mycobacterium phage DS6A</name>
    <dbReference type="NCBI Taxonomy" id="45764"/>
    <lineage>
        <taxon>Viruses</taxon>
        <taxon>Duplodnaviria</taxon>
        <taxon>Heunggongvirae</taxon>
        <taxon>Uroviricota</taxon>
        <taxon>Caudoviricetes</taxon>
        <taxon>Hnatkovirus</taxon>
        <taxon>Hnatkovirus DS6A</taxon>
    </lineage>
</organism>
<keyword evidence="2" id="KW-1185">Reference proteome</keyword>
<accession>G8I4H8</accession>
<proteinExistence type="predicted"/>
<name>G8I4H8_9CAUD</name>
<protein>
    <submittedName>
        <fullName evidence="1">Uncharacterized protein</fullName>
    </submittedName>
</protein>
<evidence type="ECO:0000313" key="2">
    <source>
        <dbReference type="Proteomes" id="UP000005857"/>
    </source>
</evidence>
<evidence type="ECO:0000313" key="1">
    <source>
        <dbReference type="EMBL" id="AER47622.1"/>
    </source>
</evidence>
<dbReference type="Proteomes" id="UP000005857">
    <property type="component" value="Segment"/>
</dbReference>
<dbReference type="KEGG" id="vg:18990066"/>
<dbReference type="EMBL" id="JN698994">
    <property type="protein sequence ID" value="AER47622.1"/>
    <property type="molecule type" value="Genomic_DNA"/>
</dbReference>
<reference evidence="1 2" key="1">
    <citation type="journal article" date="2012" name="J. Virol.">
        <title>Complete Genome Sequences of 138 Mycobacteriophages.</title>
        <authorList>
            <consortium name="the Science Education Alliance Phage Hunters Advancing Genomics and Evolutionary Science Program"/>
            <consortium name="the KwaZulu-Natal Research Institute for Tuberculosis and HIV Mycobacterial Genetics Course Students"/>
            <consortium name="the Phage Hunters Integrating Research and Education Program"/>
            <person name="Hatfull G.F."/>
        </authorList>
    </citation>
    <scope>NUCLEOTIDE SEQUENCE [LARGE SCALE GENOMIC DNA]</scope>
</reference>
<sequence>MTSHIEQARFAASLASAEDAADIGAVVQRGILHALLAIAEAVTPPVPRVDMSMHVPTRVPTLAELSRVGLEHVGVADDDEPLIDADGHHYDKGLC</sequence>
<dbReference type="RefSeq" id="YP_009018756.1">
    <property type="nucleotide sequence ID" value="NC_023744.1"/>
</dbReference>